<dbReference type="PANTHER" id="PTHR38457:SF1">
    <property type="entry name" value="REGULATOR ABRB-RELATED"/>
    <property type="match status" value="1"/>
</dbReference>
<dbReference type="Pfam" id="PF05145">
    <property type="entry name" value="AbrB"/>
    <property type="match status" value="1"/>
</dbReference>
<dbReference type="AlphaFoldDB" id="A0A840N0P1"/>
<name>A0A840N0P1_9BRAD</name>
<keyword evidence="1" id="KW-0472">Membrane</keyword>
<feature type="transmembrane region" description="Helical" evidence="1">
    <location>
        <begin position="73"/>
        <end position="91"/>
    </location>
</feature>
<gene>
    <name evidence="2" type="ORF">HNQ36_002584</name>
</gene>
<dbReference type="RefSeq" id="WP_246395361.1">
    <property type="nucleotide sequence ID" value="NZ_JACHIJ010000003.1"/>
</dbReference>
<dbReference type="EMBL" id="JACHIJ010000003">
    <property type="protein sequence ID" value="MBB5052610.1"/>
    <property type="molecule type" value="Genomic_DNA"/>
</dbReference>
<evidence type="ECO:0000313" key="2">
    <source>
        <dbReference type="EMBL" id="MBB5052610.1"/>
    </source>
</evidence>
<evidence type="ECO:0000313" key="3">
    <source>
        <dbReference type="Proteomes" id="UP000521227"/>
    </source>
</evidence>
<dbReference type="GO" id="GO:0016020">
    <property type="term" value="C:membrane"/>
    <property type="evidence" value="ECO:0007669"/>
    <property type="project" value="InterPro"/>
</dbReference>
<feature type="transmembrane region" description="Helical" evidence="1">
    <location>
        <begin position="306"/>
        <end position="325"/>
    </location>
</feature>
<accession>A0A840N0P1</accession>
<dbReference type="GO" id="GO:0010468">
    <property type="term" value="P:regulation of gene expression"/>
    <property type="evidence" value="ECO:0007669"/>
    <property type="project" value="InterPro"/>
</dbReference>
<feature type="transmembrane region" description="Helical" evidence="1">
    <location>
        <begin position="244"/>
        <end position="263"/>
    </location>
</feature>
<keyword evidence="1" id="KW-0812">Transmembrane</keyword>
<organism evidence="2 3">
    <name type="scientific">Afipia massiliensis</name>
    <dbReference type="NCBI Taxonomy" id="211460"/>
    <lineage>
        <taxon>Bacteria</taxon>
        <taxon>Pseudomonadati</taxon>
        <taxon>Pseudomonadota</taxon>
        <taxon>Alphaproteobacteria</taxon>
        <taxon>Hyphomicrobiales</taxon>
        <taxon>Nitrobacteraceae</taxon>
        <taxon>Afipia</taxon>
    </lineage>
</organism>
<feature type="transmembrane region" description="Helical" evidence="1">
    <location>
        <begin position="42"/>
        <end position="61"/>
    </location>
</feature>
<dbReference type="PANTHER" id="PTHR38457">
    <property type="entry name" value="REGULATOR ABRB-RELATED"/>
    <property type="match status" value="1"/>
</dbReference>
<dbReference type="PIRSF" id="PIRSF038991">
    <property type="entry name" value="Protein_AbrB"/>
    <property type="match status" value="1"/>
</dbReference>
<dbReference type="InterPro" id="IPR007820">
    <property type="entry name" value="AbrB_fam"/>
</dbReference>
<reference evidence="2 3" key="1">
    <citation type="submission" date="2020-08" db="EMBL/GenBank/DDBJ databases">
        <title>Genomic Encyclopedia of Type Strains, Phase IV (KMG-IV): sequencing the most valuable type-strain genomes for metagenomic binning, comparative biology and taxonomic classification.</title>
        <authorList>
            <person name="Goeker M."/>
        </authorList>
    </citation>
    <scope>NUCLEOTIDE SEQUENCE [LARGE SCALE GENOMIC DNA]</scope>
    <source>
        <strain evidence="2 3">DSM 17498</strain>
    </source>
</reference>
<feature type="transmembrane region" description="Helical" evidence="1">
    <location>
        <begin position="153"/>
        <end position="181"/>
    </location>
</feature>
<dbReference type="Proteomes" id="UP000521227">
    <property type="component" value="Unassembled WGS sequence"/>
</dbReference>
<keyword evidence="1" id="KW-1133">Transmembrane helix</keyword>
<proteinExistence type="predicted"/>
<comment type="caution">
    <text evidence="2">The sequence shown here is derived from an EMBL/GenBank/DDBJ whole genome shotgun (WGS) entry which is preliminary data.</text>
</comment>
<sequence length="363" mass="37671">MKPAVQTLLRAFRHVTSRDIQHTFETLLIGLAGGTFFQWLELPGGLISGAMIAVGAAAIAGRPMDLPPLMAHVILMTLGLSLGSMVSPQMLTNMAAYPVSIAILAASTFCATFGSSYYLQHFHKWDRTSALLAGSPGALSQIIMLANERRADVAGIAVVQTMRVIVLTAALPLVLAASGLAQHGGQAVHAAPATPLALAVLAAVCVATSLLLRLLKFPASWMFGAMLGSSVLHGTGSIEGGLPGWAYAAALIGIGALIGTRFARISARTLLSYMAAAIGSFTVAIVISAIFVAIVTLTTNARFGDIVVAFAPGAMDAMLALALTLHIDPIFVGAHHLSRFVFVSVATPGIVHLFGRPQVDADD</sequence>
<feature type="transmembrane region" description="Helical" evidence="1">
    <location>
        <begin position="97"/>
        <end position="119"/>
    </location>
</feature>
<dbReference type="InterPro" id="IPR017516">
    <property type="entry name" value="AbrB_dup"/>
</dbReference>
<feature type="transmembrane region" description="Helical" evidence="1">
    <location>
        <begin position="193"/>
        <end position="212"/>
    </location>
</feature>
<protein>
    <recommendedName>
        <fullName evidence="4">AbrB family transcriptional regulator</fullName>
    </recommendedName>
</protein>
<feature type="transmembrane region" description="Helical" evidence="1">
    <location>
        <begin position="219"/>
        <end position="238"/>
    </location>
</feature>
<evidence type="ECO:0008006" key="4">
    <source>
        <dbReference type="Google" id="ProtNLM"/>
    </source>
</evidence>
<feature type="transmembrane region" description="Helical" evidence="1">
    <location>
        <begin position="337"/>
        <end position="355"/>
    </location>
</feature>
<evidence type="ECO:0000256" key="1">
    <source>
        <dbReference type="SAM" id="Phobius"/>
    </source>
</evidence>
<dbReference type="NCBIfam" id="TIGR03082">
    <property type="entry name" value="Gneg_AbrB_dup"/>
    <property type="match status" value="2"/>
</dbReference>
<feature type="transmembrane region" description="Helical" evidence="1">
    <location>
        <begin position="270"/>
        <end position="294"/>
    </location>
</feature>